<dbReference type="EMBL" id="LR743596">
    <property type="protein sequence ID" value="CAA2626240.1"/>
    <property type="molecule type" value="Genomic_DNA"/>
</dbReference>
<evidence type="ECO:0000313" key="3">
    <source>
        <dbReference type="EMBL" id="CAA2626240.1"/>
    </source>
</evidence>
<feature type="compositionally biased region" description="Low complexity" evidence="1">
    <location>
        <begin position="87"/>
        <end position="106"/>
    </location>
</feature>
<feature type="transmembrane region" description="Helical" evidence="2">
    <location>
        <begin position="27"/>
        <end position="48"/>
    </location>
</feature>
<name>A0A7I8J5Q0_SPIIN</name>
<evidence type="ECO:0000256" key="2">
    <source>
        <dbReference type="SAM" id="Phobius"/>
    </source>
</evidence>
<protein>
    <submittedName>
        <fullName evidence="3">Uncharacterized protein</fullName>
    </submittedName>
</protein>
<evidence type="ECO:0000313" key="5">
    <source>
        <dbReference type="Proteomes" id="UP000663760"/>
    </source>
</evidence>
<keyword evidence="5" id="KW-1185">Reference proteome</keyword>
<dbReference type="PANTHER" id="PTHR33429">
    <property type="entry name" value="OS02G0708000 PROTEIN-RELATED"/>
    <property type="match status" value="1"/>
</dbReference>
<reference evidence="3" key="1">
    <citation type="submission" date="2019-12" db="EMBL/GenBank/DDBJ databases">
        <authorList>
            <person name="Scholz U."/>
            <person name="Mascher M."/>
            <person name="Fiebig A."/>
        </authorList>
    </citation>
    <scope>NUCLEOTIDE SEQUENCE</scope>
</reference>
<dbReference type="AlphaFoldDB" id="A0A7I8J5Q0"/>
<keyword evidence="2" id="KW-1133">Transmembrane helix</keyword>
<dbReference type="Proteomes" id="UP000663760">
    <property type="component" value="Chromosome 9"/>
</dbReference>
<evidence type="ECO:0000256" key="1">
    <source>
        <dbReference type="SAM" id="MobiDB-lite"/>
    </source>
</evidence>
<gene>
    <name evidence="3" type="ORF">SI7747_09011947</name>
    <name evidence="4" type="ORF">SI8410_09012971</name>
</gene>
<evidence type="ECO:0000313" key="4">
    <source>
        <dbReference type="EMBL" id="CAA7402293.1"/>
    </source>
</evidence>
<keyword evidence="2" id="KW-0812">Transmembrane</keyword>
<keyword evidence="2" id="KW-0472">Membrane</keyword>
<dbReference type="PANTHER" id="PTHR33429:SF7">
    <property type="entry name" value="OS02G0708000 PROTEIN"/>
    <property type="match status" value="1"/>
</dbReference>
<proteinExistence type="predicted"/>
<sequence length="106" mass="10690">MASLLPPPAAAYPGLLPGHPPHARGSFGPVFIVLAVITLLALVACFLSRACARRYSQRQSNAATVSGDLEGGAFEMSFPSPAKPVMTGATREAKTAAGAGAAKSPA</sequence>
<dbReference type="EMBL" id="LR746272">
    <property type="protein sequence ID" value="CAA7402293.1"/>
    <property type="molecule type" value="Genomic_DNA"/>
</dbReference>
<organism evidence="3">
    <name type="scientific">Spirodela intermedia</name>
    <name type="common">Intermediate duckweed</name>
    <dbReference type="NCBI Taxonomy" id="51605"/>
    <lineage>
        <taxon>Eukaryota</taxon>
        <taxon>Viridiplantae</taxon>
        <taxon>Streptophyta</taxon>
        <taxon>Embryophyta</taxon>
        <taxon>Tracheophyta</taxon>
        <taxon>Spermatophyta</taxon>
        <taxon>Magnoliopsida</taxon>
        <taxon>Liliopsida</taxon>
        <taxon>Araceae</taxon>
        <taxon>Lemnoideae</taxon>
        <taxon>Spirodela</taxon>
    </lineage>
</organism>
<feature type="region of interest" description="Disordered" evidence="1">
    <location>
        <begin position="85"/>
        <end position="106"/>
    </location>
</feature>
<accession>A0A7I8J5Q0</accession>